<reference evidence="1 2" key="1">
    <citation type="journal article" date="2019" name="Int. J. Syst. Evol. Microbiol.">
        <title>The Global Catalogue of Microorganisms (GCM) 10K type strain sequencing project: providing services to taxonomists for standard genome sequencing and annotation.</title>
        <authorList>
            <consortium name="The Broad Institute Genomics Platform"/>
            <consortium name="The Broad Institute Genome Sequencing Center for Infectious Disease"/>
            <person name="Wu L."/>
            <person name="Ma J."/>
        </authorList>
    </citation>
    <scope>NUCLEOTIDE SEQUENCE [LARGE SCALE GENOMIC DNA]</scope>
    <source>
        <strain evidence="1 2">JCM 10425</strain>
    </source>
</reference>
<sequence>MEAQSDAQYGPVFGVGDVTYEGYEFEDHDGRRMLYVRTWCG</sequence>
<proteinExistence type="predicted"/>
<protein>
    <submittedName>
        <fullName evidence="1">Uncharacterized protein</fullName>
    </submittedName>
</protein>
<gene>
    <name evidence="1" type="ORF">GCM10009539_03570</name>
</gene>
<accession>A0ABN0THC1</accession>
<organism evidence="1 2">
    <name type="scientific">Cryptosporangium japonicum</name>
    <dbReference type="NCBI Taxonomy" id="80872"/>
    <lineage>
        <taxon>Bacteria</taxon>
        <taxon>Bacillati</taxon>
        <taxon>Actinomycetota</taxon>
        <taxon>Actinomycetes</taxon>
        <taxon>Cryptosporangiales</taxon>
        <taxon>Cryptosporangiaceae</taxon>
        <taxon>Cryptosporangium</taxon>
    </lineage>
</organism>
<evidence type="ECO:0000313" key="1">
    <source>
        <dbReference type="EMBL" id="GAA0221631.1"/>
    </source>
</evidence>
<dbReference type="RefSeq" id="WP_344646929.1">
    <property type="nucleotide sequence ID" value="NZ_BAAAGX010000002.1"/>
</dbReference>
<comment type="caution">
    <text evidence="1">The sequence shown here is derived from an EMBL/GenBank/DDBJ whole genome shotgun (WGS) entry which is preliminary data.</text>
</comment>
<name>A0ABN0THC1_9ACTN</name>
<keyword evidence="2" id="KW-1185">Reference proteome</keyword>
<dbReference type="Proteomes" id="UP001500967">
    <property type="component" value="Unassembled WGS sequence"/>
</dbReference>
<dbReference type="EMBL" id="BAAAGX010000002">
    <property type="protein sequence ID" value="GAA0221631.1"/>
    <property type="molecule type" value="Genomic_DNA"/>
</dbReference>
<evidence type="ECO:0000313" key="2">
    <source>
        <dbReference type="Proteomes" id="UP001500967"/>
    </source>
</evidence>